<dbReference type="Proteomes" id="UP000076532">
    <property type="component" value="Unassembled WGS sequence"/>
</dbReference>
<reference evidence="1 2" key="1">
    <citation type="journal article" date="2016" name="Mol. Biol. Evol.">
        <title>Comparative Genomics of Early-Diverging Mushroom-Forming Fungi Provides Insights into the Origins of Lignocellulose Decay Capabilities.</title>
        <authorList>
            <person name="Nagy L.G."/>
            <person name="Riley R."/>
            <person name="Tritt A."/>
            <person name="Adam C."/>
            <person name="Daum C."/>
            <person name="Floudas D."/>
            <person name="Sun H."/>
            <person name="Yadav J.S."/>
            <person name="Pangilinan J."/>
            <person name="Larsson K.H."/>
            <person name="Matsuura K."/>
            <person name="Barry K."/>
            <person name="Labutti K."/>
            <person name="Kuo R."/>
            <person name="Ohm R.A."/>
            <person name="Bhattacharya S.S."/>
            <person name="Shirouzu T."/>
            <person name="Yoshinaga Y."/>
            <person name="Martin F.M."/>
            <person name="Grigoriev I.V."/>
            <person name="Hibbett D.S."/>
        </authorList>
    </citation>
    <scope>NUCLEOTIDE SEQUENCE [LARGE SCALE GENOMIC DNA]</scope>
    <source>
        <strain evidence="1 2">CBS 109695</strain>
    </source>
</reference>
<name>A0A166PSL5_9AGAM</name>
<evidence type="ECO:0000313" key="2">
    <source>
        <dbReference type="Proteomes" id="UP000076532"/>
    </source>
</evidence>
<dbReference type="EMBL" id="KV417515">
    <property type="protein sequence ID" value="KZP26404.1"/>
    <property type="molecule type" value="Genomic_DNA"/>
</dbReference>
<accession>A0A166PSL5</accession>
<feature type="non-terminal residue" evidence="1">
    <location>
        <position position="83"/>
    </location>
</feature>
<proteinExistence type="predicted"/>
<feature type="non-terminal residue" evidence="1">
    <location>
        <position position="1"/>
    </location>
</feature>
<evidence type="ECO:0000313" key="1">
    <source>
        <dbReference type="EMBL" id="KZP26404.1"/>
    </source>
</evidence>
<protein>
    <submittedName>
        <fullName evidence="1">Uncharacterized protein</fullName>
    </submittedName>
</protein>
<sequence length="83" mass="9448">VPKNQFMPGLQKSHVNMTHVPETTLLLVKPRAHHRGLLPSHSTTLVRSRETVVFLYWFGPILAAHPLSLVAVRHPRRIPPAHR</sequence>
<dbReference type="AlphaFoldDB" id="A0A166PSL5"/>
<organism evidence="1 2">
    <name type="scientific">Athelia psychrophila</name>
    <dbReference type="NCBI Taxonomy" id="1759441"/>
    <lineage>
        <taxon>Eukaryota</taxon>
        <taxon>Fungi</taxon>
        <taxon>Dikarya</taxon>
        <taxon>Basidiomycota</taxon>
        <taxon>Agaricomycotina</taxon>
        <taxon>Agaricomycetes</taxon>
        <taxon>Agaricomycetidae</taxon>
        <taxon>Atheliales</taxon>
        <taxon>Atheliaceae</taxon>
        <taxon>Athelia</taxon>
    </lineage>
</organism>
<keyword evidence="2" id="KW-1185">Reference proteome</keyword>
<gene>
    <name evidence="1" type="ORF">FIBSPDRAFT_855037</name>
</gene>